<dbReference type="PROSITE" id="PS00383">
    <property type="entry name" value="TYR_PHOSPHATASE_1"/>
    <property type="match status" value="1"/>
</dbReference>
<dbReference type="PANTHER" id="PTHR45848:SF4">
    <property type="entry name" value="DUAL SPECIFICITY PROTEIN PHOSPHATASE 12"/>
    <property type="match status" value="1"/>
</dbReference>
<feature type="compositionally biased region" description="Polar residues" evidence="6">
    <location>
        <begin position="309"/>
        <end position="320"/>
    </location>
</feature>
<dbReference type="InterPro" id="IPR016130">
    <property type="entry name" value="Tyr_Pase_AS"/>
</dbReference>
<dbReference type="PANTHER" id="PTHR45848">
    <property type="entry name" value="DUAL SPECIFICITY PROTEIN PHOSPHATASE 12 FAMILY MEMBER"/>
    <property type="match status" value="1"/>
</dbReference>
<dbReference type="GO" id="GO:0008138">
    <property type="term" value="F:protein tyrosine/serine/threonine phosphatase activity"/>
    <property type="evidence" value="ECO:0007669"/>
    <property type="project" value="InterPro"/>
</dbReference>
<evidence type="ECO:0000256" key="6">
    <source>
        <dbReference type="SAM" id="MobiDB-lite"/>
    </source>
</evidence>
<dbReference type="EC" id="3.1.3.48" evidence="2"/>
<dbReference type="SUPFAM" id="SSF52799">
    <property type="entry name" value="(Phosphotyrosine protein) phosphatases II"/>
    <property type="match status" value="1"/>
</dbReference>
<dbReference type="InterPro" id="IPR029021">
    <property type="entry name" value="Prot-tyrosine_phosphatase-like"/>
</dbReference>
<dbReference type="PIRSF" id="PIRSF000941">
    <property type="entry name" value="DUSP12"/>
    <property type="match status" value="1"/>
</dbReference>
<evidence type="ECO:0000256" key="4">
    <source>
        <dbReference type="ARBA" id="ARBA00022912"/>
    </source>
</evidence>
<feature type="domain" description="Tyrosine specific protein phosphatases" evidence="8">
    <location>
        <begin position="78"/>
        <end position="132"/>
    </location>
</feature>
<dbReference type="InterPro" id="IPR020422">
    <property type="entry name" value="TYR_PHOSPHATASE_DUAL_dom"/>
</dbReference>
<feature type="domain" description="Tyrosine-protein phosphatase" evidence="7">
    <location>
        <begin position="11"/>
        <end position="154"/>
    </location>
</feature>
<feature type="region of interest" description="Disordered" evidence="6">
    <location>
        <begin position="299"/>
        <end position="320"/>
    </location>
</feature>
<dbReference type="Pfam" id="PF00782">
    <property type="entry name" value="DSPc"/>
    <property type="match status" value="1"/>
</dbReference>
<evidence type="ECO:0000256" key="3">
    <source>
        <dbReference type="ARBA" id="ARBA00022801"/>
    </source>
</evidence>
<name>A0AAF3ESW6_9BILA</name>
<dbReference type="InterPro" id="IPR003595">
    <property type="entry name" value="Tyr_Pase_cat"/>
</dbReference>
<organism evidence="9 10">
    <name type="scientific">Mesorhabditis belari</name>
    <dbReference type="NCBI Taxonomy" id="2138241"/>
    <lineage>
        <taxon>Eukaryota</taxon>
        <taxon>Metazoa</taxon>
        <taxon>Ecdysozoa</taxon>
        <taxon>Nematoda</taxon>
        <taxon>Chromadorea</taxon>
        <taxon>Rhabditida</taxon>
        <taxon>Rhabditina</taxon>
        <taxon>Rhabditomorpha</taxon>
        <taxon>Rhabditoidea</taxon>
        <taxon>Rhabditidae</taxon>
        <taxon>Mesorhabditinae</taxon>
        <taxon>Mesorhabditis</taxon>
    </lineage>
</organism>
<protein>
    <recommendedName>
        <fullName evidence="2">protein-tyrosine-phosphatase</fullName>
        <ecNumber evidence="2">3.1.3.48</ecNumber>
    </recommendedName>
</protein>
<reference evidence="10" key="1">
    <citation type="submission" date="2024-02" db="UniProtKB">
        <authorList>
            <consortium name="WormBaseParasite"/>
        </authorList>
    </citation>
    <scope>IDENTIFICATION</scope>
</reference>
<dbReference type="GO" id="GO:0004725">
    <property type="term" value="F:protein tyrosine phosphatase activity"/>
    <property type="evidence" value="ECO:0007669"/>
    <property type="project" value="UniProtKB-EC"/>
</dbReference>
<dbReference type="InterPro" id="IPR016278">
    <property type="entry name" value="DUSP12"/>
</dbReference>
<keyword evidence="9" id="KW-1185">Reference proteome</keyword>
<evidence type="ECO:0000313" key="10">
    <source>
        <dbReference type="WBParaSite" id="MBELARI_LOCUS17239"/>
    </source>
</evidence>
<proteinExistence type="inferred from homology"/>
<evidence type="ECO:0000259" key="7">
    <source>
        <dbReference type="PROSITE" id="PS50054"/>
    </source>
</evidence>
<dbReference type="WBParaSite" id="MBELARI_LOCUS17239">
    <property type="protein sequence ID" value="MBELARI_LOCUS17239"/>
    <property type="gene ID" value="MBELARI_LOCUS17239"/>
</dbReference>
<evidence type="ECO:0000256" key="2">
    <source>
        <dbReference type="ARBA" id="ARBA00013064"/>
    </source>
</evidence>
<dbReference type="GO" id="GO:0005634">
    <property type="term" value="C:nucleus"/>
    <property type="evidence" value="ECO:0007669"/>
    <property type="project" value="TreeGrafter"/>
</dbReference>
<dbReference type="AlphaFoldDB" id="A0AAF3ESW6"/>
<evidence type="ECO:0000256" key="1">
    <source>
        <dbReference type="ARBA" id="ARBA00008601"/>
    </source>
</evidence>
<evidence type="ECO:0000256" key="5">
    <source>
        <dbReference type="PIRSR" id="PIRSR000941-50"/>
    </source>
</evidence>
<sequence length="320" mass="36452">MPSKLVETFGSMDKVLPFLWIGDRFSAVDKMALEKFGIREILTVCSYSVQDEQQSRNIKYHHVPLDDSPSQNILLRLEEMLHILQESIQAEKNILVHCEAGVSRSAAVCCAYVMKSKSLSMKKGLDHVKSARFFICPNEGFVKQLEIFEQLSWSAGLDTLNNSPIYRSWLLESGNHPMTEEEAKSSLFIQTLKSDSKDLARYRCIACRTDLFYDCHIQQHMNRAEKVCRFGFLIDPLNWMELGQYEGKILCPKCSSKLGSYCWGGRVCQGFDGEKCGAKVRPWFFIGREKVRLPLPSQPLPLPSQPLPTLQNQTSDIKAE</sequence>
<dbReference type="PROSITE" id="PS50056">
    <property type="entry name" value="TYR_PHOSPHATASE_2"/>
    <property type="match status" value="1"/>
</dbReference>
<evidence type="ECO:0000313" key="9">
    <source>
        <dbReference type="Proteomes" id="UP000887575"/>
    </source>
</evidence>
<dbReference type="SMART" id="SM00195">
    <property type="entry name" value="DSPc"/>
    <property type="match status" value="1"/>
</dbReference>
<comment type="similarity">
    <text evidence="1">Belongs to the protein-tyrosine phosphatase family. Non-receptor class dual specificity subfamily.</text>
</comment>
<feature type="active site" description="Phosphocysteine intermediate" evidence="5">
    <location>
        <position position="98"/>
    </location>
</feature>
<evidence type="ECO:0000259" key="8">
    <source>
        <dbReference type="PROSITE" id="PS50056"/>
    </source>
</evidence>
<dbReference type="PROSITE" id="PS50054">
    <property type="entry name" value="TYR_PHOSPHATASE_DUAL"/>
    <property type="match status" value="1"/>
</dbReference>
<dbReference type="Proteomes" id="UP000887575">
    <property type="component" value="Unassembled WGS sequence"/>
</dbReference>
<keyword evidence="4" id="KW-0904">Protein phosphatase</keyword>
<dbReference type="SMART" id="SM00404">
    <property type="entry name" value="PTPc_motif"/>
    <property type="match status" value="1"/>
</dbReference>
<accession>A0AAF3ESW6</accession>
<dbReference type="Gene3D" id="3.90.190.10">
    <property type="entry name" value="Protein tyrosine phosphatase superfamily"/>
    <property type="match status" value="1"/>
</dbReference>
<keyword evidence="3" id="KW-0378">Hydrolase</keyword>
<dbReference type="InterPro" id="IPR000340">
    <property type="entry name" value="Dual-sp_phosphatase_cat-dom"/>
</dbReference>
<dbReference type="CDD" id="cd14498">
    <property type="entry name" value="DSP"/>
    <property type="match status" value="1"/>
</dbReference>
<dbReference type="InterPro" id="IPR000387">
    <property type="entry name" value="Tyr_Pase_dom"/>
</dbReference>